<name>A0ABM8FP01_9BACT</name>
<evidence type="ECO:0000259" key="1">
    <source>
        <dbReference type="Pfam" id="PF17775"/>
    </source>
</evidence>
<accession>A0ABM8FP01</accession>
<dbReference type="Pfam" id="PF17775">
    <property type="entry name" value="YchJ_M-like"/>
    <property type="match status" value="1"/>
</dbReference>
<dbReference type="RefSeq" id="WP_286336559.1">
    <property type="nucleotide sequence ID" value="NZ_AP027370.1"/>
</dbReference>
<dbReference type="Pfam" id="PF02810">
    <property type="entry name" value="SEC-C"/>
    <property type="match status" value="1"/>
</dbReference>
<dbReference type="Proteomes" id="UP001321445">
    <property type="component" value="Chromosome"/>
</dbReference>
<dbReference type="PANTHER" id="PTHR33747:SF1">
    <property type="entry name" value="ADENYLATE CYCLASE-ASSOCIATED CAP C-TERMINAL DOMAIN-CONTAINING PROTEIN"/>
    <property type="match status" value="1"/>
</dbReference>
<dbReference type="InterPro" id="IPR004027">
    <property type="entry name" value="SEC_C_motif"/>
</dbReference>
<gene>
    <name evidence="2" type="ORF">HCR_19230</name>
</gene>
<proteinExistence type="predicted"/>
<reference evidence="2 3" key="1">
    <citation type="submission" date="2023-03" db="EMBL/GenBank/DDBJ databases">
        <title>Description of Hydrogenimonas sp. ISO32.</title>
        <authorList>
            <person name="Mino S."/>
            <person name="Fukazawa S."/>
            <person name="Sawabe T."/>
        </authorList>
    </citation>
    <scope>NUCLEOTIDE SEQUENCE [LARGE SCALE GENOMIC DNA]</scope>
    <source>
        <strain evidence="2 3">ISO32</strain>
    </source>
</reference>
<dbReference type="EMBL" id="AP027370">
    <property type="protein sequence ID" value="BDY13611.1"/>
    <property type="molecule type" value="Genomic_DNA"/>
</dbReference>
<dbReference type="InterPro" id="IPR048469">
    <property type="entry name" value="YchJ-like_M"/>
</dbReference>
<feature type="domain" description="YchJ-like middle NTF2-like" evidence="1">
    <location>
        <begin position="29"/>
        <end position="122"/>
    </location>
</feature>
<dbReference type="Gene3D" id="3.10.450.50">
    <property type="match status" value="1"/>
</dbReference>
<dbReference type="PANTHER" id="PTHR33747">
    <property type="entry name" value="UPF0225 PROTEIN SCO1677"/>
    <property type="match status" value="1"/>
</dbReference>
<protein>
    <submittedName>
        <fullName evidence="2">UPF0225 protein</fullName>
    </submittedName>
</protein>
<evidence type="ECO:0000313" key="2">
    <source>
        <dbReference type="EMBL" id="BDY13611.1"/>
    </source>
</evidence>
<evidence type="ECO:0000313" key="3">
    <source>
        <dbReference type="Proteomes" id="UP001321445"/>
    </source>
</evidence>
<organism evidence="2 3">
    <name type="scientific">Hydrogenimonas cancrithermarum</name>
    <dbReference type="NCBI Taxonomy" id="2993563"/>
    <lineage>
        <taxon>Bacteria</taxon>
        <taxon>Pseudomonadati</taxon>
        <taxon>Campylobacterota</taxon>
        <taxon>Epsilonproteobacteria</taxon>
        <taxon>Campylobacterales</taxon>
        <taxon>Hydrogenimonadaceae</taxon>
        <taxon>Hydrogenimonas</taxon>
    </lineage>
</organism>
<keyword evidence="3" id="KW-1185">Reference proteome</keyword>
<sequence length="131" mass="15070">MQIECPCGSGLGYEECCGKFVEGKAHAPTAEALMRSRYAAYALKRADYIVQTALHADNRDSIASWMEKAEFFRLEIVQTKRGGVLDKKGIVEFRAWFKEEDEEYILHEISAFVKRKGRWYYDEEGSETVTL</sequence>
<dbReference type="InterPro" id="IPR032710">
    <property type="entry name" value="NTF2-like_dom_sf"/>
</dbReference>
<dbReference type="SUPFAM" id="SSF54427">
    <property type="entry name" value="NTF2-like"/>
    <property type="match status" value="1"/>
</dbReference>